<reference evidence="1" key="1">
    <citation type="journal article" date="2023" name="G3 (Bethesda)">
        <title>A reference genome for the long-term kleptoplast-retaining sea slug Elysia crispata morphotype clarki.</title>
        <authorList>
            <person name="Eastman K.E."/>
            <person name="Pendleton A.L."/>
            <person name="Shaikh M.A."/>
            <person name="Suttiyut T."/>
            <person name="Ogas R."/>
            <person name="Tomko P."/>
            <person name="Gavelis G."/>
            <person name="Widhalm J.R."/>
            <person name="Wisecaver J.H."/>
        </authorList>
    </citation>
    <scope>NUCLEOTIDE SEQUENCE</scope>
    <source>
        <strain evidence="1">ECLA1</strain>
    </source>
</reference>
<evidence type="ECO:0000313" key="1">
    <source>
        <dbReference type="EMBL" id="KAK3763414.1"/>
    </source>
</evidence>
<sequence length="107" mass="11688">MWTKINVTSRASSHLNIALVSEPYTGTMCPFRVHPVVPSMSSVTESGLISILVCLTCTKPPGKAIACRADENFQSVVRDSMASYKIGISSFKPHSQPCFVLSWLVLK</sequence>
<dbReference type="Proteomes" id="UP001283361">
    <property type="component" value="Unassembled WGS sequence"/>
</dbReference>
<protein>
    <submittedName>
        <fullName evidence="1">Uncharacterized protein</fullName>
    </submittedName>
</protein>
<comment type="caution">
    <text evidence="1">The sequence shown here is derived from an EMBL/GenBank/DDBJ whole genome shotgun (WGS) entry which is preliminary data.</text>
</comment>
<proteinExistence type="predicted"/>
<keyword evidence="2" id="KW-1185">Reference proteome</keyword>
<gene>
    <name evidence="1" type="ORF">RRG08_050116</name>
</gene>
<organism evidence="1 2">
    <name type="scientific">Elysia crispata</name>
    <name type="common">lettuce slug</name>
    <dbReference type="NCBI Taxonomy" id="231223"/>
    <lineage>
        <taxon>Eukaryota</taxon>
        <taxon>Metazoa</taxon>
        <taxon>Spiralia</taxon>
        <taxon>Lophotrochozoa</taxon>
        <taxon>Mollusca</taxon>
        <taxon>Gastropoda</taxon>
        <taxon>Heterobranchia</taxon>
        <taxon>Euthyneura</taxon>
        <taxon>Panpulmonata</taxon>
        <taxon>Sacoglossa</taxon>
        <taxon>Placobranchoidea</taxon>
        <taxon>Plakobranchidae</taxon>
        <taxon>Elysia</taxon>
    </lineage>
</organism>
<name>A0AAE0Z5T7_9GAST</name>
<evidence type="ECO:0000313" key="2">
    <source>
        <dbReference type="Proteomes" id="UP001283361"/>
    </source>
</evidence>
<dbReference type="AlphaFoldDB" id="A0AAE0Z5T7"/>
<dbReference type="EMBL" id="JAWDGP010004563">
    <property type="protein sequence ID" value="KAK3763414.1"/>
    <property type="molecule type" value="Genomic_DNA"/>
</dbReference>
<accession>A0AAE0Z5T7</accession>